<feature type="domain" description="Core-binding (CB)" evidence="3">
    <location>
        <begin position="4"/>
        <end position="80"/>
    </location>
</feature>
<dbReference type="Proteomes" id="UP000179812">
    <property type="component" value="Unassembled WGS sequence"/>
</dbReference>
<dbReference type="InterPro" id="IPR010998">
    <property type="entry name" value="Integrase_recombinase_N"/>
</dbReference>
<evidence type="ECO:0000259" key="3">
    <source>
        <dbReference type="PROSITE" id="PS51900"/>
    </source>
</evidence>
<dbReference type="SUPFAM" id="SSF47823">
    <property type="entry name" value="lambda integrase-like, N-terminal domain"/>
    <property type="match status" value="1"/>
</dbReference>
<dbReference type="Pfam" id="PF02899">
    <property type="entry name" value="Phage_int_SAM_1"/>
    <property type="match status" value="1"/>
</dbReference>
<organism evidence="4 5">
    <name type="scientific">Candidatus Shapirobacteria bacterium RIFOXYB1_FULL_38_38</name>
    <dbReference type="NCBI Taxonomy" id="1802151"/>
    <lineage>
        <taxon>Bacteria</taxon>
        <taxon>Candidatus Shapironibacteriota</taxon>
    </lineage>
</organism>
<dbReference type="EMBL" id="MGDL01000027">
    <property type="protein sequence ID" value="OGL56967.1"/>
    <property type="molecule type" value="Genomic_DNA"/>
</dbReference>
<evidence type="ECO:0000313" key="4">
    <source>
        <dbReference type="EMBL" id="OGL56967.1"/>
    </source>
</evidence>
<name>A0A1F7SUW8_9BACT</name>
<gene>
    <name evidence="4" type="ORF">A2367_03465</name>
</gene>
<dbReference type="InterPro" id="IPR004107">
    <property type="entry name" value="Integrase_SAM-like_N"/>
</dbReference>
<dbReference type="InterPro" id="IPR044068">
    <property type="entry name" value="CB"/>
</dbReference>
<dbReference type="PROSITE" id="PS51900">
    <property type="entry name" value="CB"/>
    <property type="match status" value="2"/>
</dbReference>
<dbReference type="GO" id="GO:0015074">
    <property type="term" value="P:DNA integration"/>
    <property type="evidence" value="ECO:0007669"/>
    <property type="project" value="InterPro"/>
</dbReference>
<protein>
    <recommendedName>
        <fullName evidence="3">Core-binding (CB) domain-containing protein</fullName>
    </recommendedName>
</protein>
<keyword evidence="1 2" id="KW-0238">DNA-binding</keyword>
<evidence type="ECO:0000313" key="5">
    <source>
        <dbReference type="Proteomes" id="UP000179812"/>
    </source>
</evidence>
<comment type="caution">
    <text evidence="4">The sequence shown here is derived from an EMBL/GenBank/DDBJ whole genome shotgun (WGS) entry which is preliminary data.</text>
</comment>
<dbReference type="AlphaFoldDB" id="A0A1F7SUW8"/>
<evidence type="ECO:0000256" key="1">
    <source>
        <dbReference type="ARBA" id="ARBA00023125"/>
    </source>
</evidence>
<evidence type="ECO:0000256" key="2">
    <source>
        <dbReference type="PROSITE-ProRule" id="PRU01248"/>
    </source>
</evidence>
<dbReference type="Gene3D" id="1.10.150.130">
    <property type="match status" value="2"/>
</dbReference>
<proteinExistence type="predicted"/>
<sequence length="150" mass="17204">MDSSALQTLTAAFRAWLSARQYSDSTVRNYLVDINKYISFTDDHLLFDESTLKNYFESVSSHPNYPRTLASLKKFFQFALDQKLIEKNSFKSALRSASRTGQACLATTTESLIPSFQTYLESKKKTPATIKNYINDIQQFINWAENQSET</sequence>
<reference evidence="4 5" key="1">
    <citation type="journal article" date="2016" name="Nat. Commun.">
        <title>Thousands of microbial genomes shed light on interconnected biogeochemical processes in an aquifer system.</title>
        <authorList>
            <person name="Anantharaman K."/>
            <person name="Brown C.T."/>
            <person name="Hug L.A."/>
            <person name="Sharon I."/>
            <person name="Castelle C.J."/>
            <person name="Probst A.J."/>
            <person name="Thomas B.C."/>
            <person name="Singh A."/>
            <person name="Wilkins M.J."/>
            <person name="Karaoz U."/>
            <person name="Brodie E.L."/>
            <person name="Williams K.H."/>
            <person name="Hubbard S.S."/>
            <person name="Banfield J.F."/>
        </authorList>
    </citation>
    <scope>NUCLEOTIDE SEQUENCE [LARGE SCALE GENOMIC DNA]</scope>
</reference>
<dbReference type="GO" id="GO:0003677">
    <property type="term" value="F:DNA binding"/>
    <property type="evidence" value="ECO:0007669"/>
    <property type="project" value="UniProtKB-UniRule"/>
</dbReference>
<accession>A0A1F7SUW8</accession>
<feature type="domain" description="Core-binding (CB)" evidence="3">
    <location>
        <begin position="107"/>
        <end position="150"/>
    </location>
</feature>